<name>A0A3E3K3P6_9FIRM</name>
<sequence>MDRYSKITNKNKREIVLLKALPCAWGKCRFCDYIEDNSRDRESMITLNRDVLSHVTGEFGVLEVINSGSCFELPKETLTDIRTVVREKHIQKLFFEAHWIYRSRLDEMREFFGIPIVYKTGAETFDYHFREHYLNKHADFRDAEELSRYFDSPCLMVGIQGQTKEMIQNDIRLLKQFFKLGTINVFTNNSTDVKRDEELVKWFLEEYRELEHDPSIEVLYENTDFGVGD</sequence>
<proteinExistence type="predicted"/>
<dbReference type="EMBL" id="QVLX01000002">
    <property type="protein sequence ID" value="RGE88601.1"/>
    <property type="molecule type" value="Genomic_DNA"/>
</dbReference>
<keyword evidence="2" id="KW-1185">Reference proteome</keyword>
<protein>
    <submittedName>
        <fullName evidence="1">Radical SAM protein</fullName>
    </submittedName>
</protein>
<evidence type="ECO:0000313" key="1">
    <source>
        <dbReference type="EMBL" id="RGE88601.1"/>
    </source>
</evidence>
<gene>
    <name evidence="1" type="ORF">DW016_03405</name>
</gene>
<dbReference type="OrthoDB" id="5321814at2"/>
<reference evidence="1 2" key="1">
    <citation type="submission" date="2018-08" db="EMBL/GenBank/DDBJ databases">
        <title>A genome reference for cultivated species of the human gut microbiota.</title>
        <authorList>
            <person name="Zou Y."/>
            <person name="Xue W."/>
            <person name="Luo G."/>
        </authorList>
    </citation>
    <scope>NUCLEOTIDE SEQUENCE [LARGE SCALE GENOMIC DNA]</scope>
    <source>
        <strain evidence="1 2">AF37-2AT</strain>
    </source>
</reference>
<evidence type="ECO:0000313" key="2">
    <source>
        <dbReference type="Proteomes" id="UP000261080"/>
    </source>
</evidence>
<dbReference type="Proteomes" id="UP000261080">
    <property type="component" value="Unassembled WGS sequence"/>
</dbReference>
<dbReference type="AlphaFoldDB" id="A0A3E3K3P6"/>
<organism evidence="1 2">
    <name type="scientific">Sellimonas intestinalis</name>
    <dbReference type="NCBI Taxonomy" id="1653434"/>
    <lineage>
        <taxon>Bacteria</taxon>
        <taxon>Bacillati</taxon>
        <taxon>Bacillota</taxon>
        <taxon>Clostridia</taxon>
        <taxon>Lachnospirales</taxon>
        <taxon>Lachnospiraceae</taxon>
        <taxon>Sellimonas</taxon>
    </lineage>
</organism>
<accession>A0A3E3K3P6</accession>
<dbReference type="RefSeq" id="WP_024733764.1">
    <property type="nucleotide sequence ID" value="NZ_CALBAT010000026.1"/>
</dbReference>
<comment type="caution">
    <text evidence="1">The sequence shown here is derived from an EMBL/GenBank/DDBJ whole genome shotgun (WGS) entry which is preliminary data.</text>
</comment>